<proteinExistence type="inferred from homology"/>
<keyword evidence="4" id="KW-0804">Transcription</keyword>
<organism evidence="6 7">
    <name type="scientific">Steroidobacter flavus</name>
    <dbReference type="NCBI Taxonomy" id="1842136"/>
    <lineage>
        <taxon>Bacteria</taxon>
        <taxon>Pseudomonadati</taxon>
        <taxon>Pseudomonadota</taxon>
        <taxon>Gammaproteobacteria</taxon>
        <taxon>Steroidobacterales</taxon>
        <taxon>Steroidobacteraceae</taxon>
        <taxon>Steroidobacter</taxon>
    </lineage>
</organism>
<evidence type="ECO:0000313" key="7">
    <source>
        <dbReference type="Proteomes" id="UP001595904"/>
    </source>
</evidence>
<dbReference type="InterPro" id="IPR036388">
    <property type="entry name" value="WH-like_DNA-bd_sf"/>
</dbReference>
<comment type="similarity">
    <text evidence="1">Belongs to the LysR transcriptional regulatory family.</text>
</comment>
<dbReference type="Gene3D" id="1.10.10.10">
    <property type="entry name" value="Winged helix-like DNA-binding domain superfamily/Winged helix DNA-binding domain"/>
    <property type="match status" value="1"/>
</dbReference>
<keyword evidence="3" id="KW-0238">DNA-binding</keyword>
<keyword evidence="7" id="KW-1185">Reference proteome</keyword>
<protein>
    <submittedName>
        <fullName evidence="6">LysR family transcriptional regulator</fullName>
    </submittedName>
</protein>
<dbReference type="PROSITE" id="PS50931">
    <property type="entry name" value="HTH_LYSR"/>
    <property type="match status" value="1"/>
</dbReference>
<evidence type="ECO:0000313" key="6">
    <source>
        <dbReference type="EMBL" id="MFC4311823.1"/>
    </source>
</evidence>
<comment type="caution">
    <text evidence="6">The sequence shown here is derived from an EMBL/GenBank/DDBJ whole genome shotgun (WGS) entry which is preliminary data.</text>
</comment>
<dbReference type="RefSeq" id="WP_380600696.1">
    <property type="nucleotide sequence ID" value="NZ_JBHSDU010000010.1"/>
</dbReference>
<dbReference type="SUPFAM" id="SSF46785">
    <property type="entry name" value="Winged helix' DNA-binding domain"/>
    <property type="match status" value="1"/>
</dbReference>
<dbReference type="PANTHER" id="PTHR30118:SF15">
    <property type="entry name" value="TRANSCRIPTIONAL REGULATORY PROTEIN"/>
    <property type="match status" value="1"/>
</dbReference>
<evidence type="ECO:0000256" key="4">
    <source>
        <dbReference type="ARBA" id="ARBA00023163"/>
    </source>
</evidence>
<evidence type="ECO:0000256" key="1">
    <source>
        <dbReference type="ARBA" id="ARBA00009437"/>
    </source>
</evidence>
<sequence length="302" mass="33518">MSELDLNLLYVLVALDDCRSVSDTAIKLHRSQPAVSAALGKLRGFFDDPLFVRIGNTMQPTPRGRGIVESARGILRSVGTDIIAAPVFDPATLTGPISLAMSDVGEIVFLPKLLKDLRRLAPQASINAVSLPAAQIAEGLEAGTVDLAMGYFPDLKKNNFFQQVLFTDGFVGLIRADHPMAAKKLSLKQFLQLEHAVVRAESRSEEVIEGYLKRKRIQRRVVLTTPHFGSAPVLVAQSDLMVTVPEPLAYYFSAASPQVRVVGLPFPSPRIPLRQFWHRKFHHDPRSRWLRMVTAELFQTRS</sequence>
<gene>
    <name evidence="6" type="ORF">ACFPN2_22250</name>
</gene>
<evidence type="ECO:0000259" key="5">
    <source>
        <dbReference type="PROSITE" id="PS50931"/>
    </source>
</evidence>
<dbReference type="InterPro" id="IPR036390">
    <property type="entry name" value="WH_DNA-bd_sf"/>
</dbReference>
<reference evidence="7" key="1">
    <citation type="journal article" date="2019" name="Int. J. Syst. Evol. Microbiol.">
        <title>The Global Catalogue of Microorganisms (GCM) 10K type strain sequencing project: providing services to taxonomists for standard genome sequencing and annotation.</title>
        <authorList>
            <consortium name="The Broad Institute Genomics Platform"/>
            <consortium name="The Broad Institute Genome Sequencing Center for Infectious Disease"/>
            <person name="Wu L."/>
            <person name="Ma J."/>
        </authorList>
    </citation>
    <scope>NUCLEOTIDE SEQUENCE [LARGE SCALE GENOMIC DNA]</scope>
    <source>
        <strain evidence="7">CGMCC 1.10759</strain>
    </source>
</reference>
<dbReference type="PANTHER" id="PTHR30118">
    <property type="entry name" value="HTH-TYPE TRANSCRIPTIONAL REGULATOR LEUO-RELATED"/>
    <property type="match status" value="1"/>
</dbReference>
<name>A0ABV8SY17_9GAMM</name>
<feature type="domain" description="HTH lysR-type" evidence="5">
    <location>
        <begin position="4"/>
        <end position="61"/>
    </location>
</feature>
<dbReference type="EMBL" id="JBHSDU010000010">
    <property type="protein sequence ID" value="MFC4311823.1"/>
    <property type="molecule type" value="Genomic_DNA"/>
</dbReference>
<dbReference type="Proteomes" id="UP001595904">
    <property type="component" value="Unassembled WGS sequence"/>
</dbReference>
<dbReference type="Gene3D" id="3.40.190.10">
    <property type="entry name" value="Periplasmic binding protein-like II"/>
    <property type="match status" value="2"/>
</dbReference>
<dbReference type="InterPro" id="IPR050389">
    <property type="entry name" value="LysR-type_TF"/>
</dbReference>
<evidence type="ECO:0000256" key="3">
    <source>
        <dbReference type="ARBA" id="ARBA00023125"/>
    </source>
</evidence>
<keyword evidence="2" id="KW-0805">Transcription regulation</keyword>
<dbReference type="CDD" id="cd08459">
    <property type="entry name" value="PBP2_DntR_NahR_LinR_like"/>
    <property type="match status" value="1"/>
</dbReference>
<accession>A0ABV8SY17</accession>
<dbReference type="InterPro" id="IPR000847">
    <property type="entry name" value="LysR_HTH_N"/>
</dbReference>
<dbReference type="Pfam" id="PF00126">
    <property type="entry name" value="HTH_1"/>
    <property type="match status" value="1"/>
</dbReference>
<dbReference type="InterPro" id="IPR005119">
    <property type="entry name" value="LysR_subst-bd"/>
</dbReference>
<evidence type="ECO:0000256" key="2">
    <source>
        <dbReference type="ARBA" id="ARBA00023015"/>
    </source>
</evidence>
<dbReference type="SUPFAM" id="SSF53850">
    <property type="entry name" value="Periplasmic binding protein-like II"/>
    <property type="match status" value="1"/>
</dbReference>
<dbReference type="Pfam" id="PF03466">
    <property type="entry name" value="LysR_substrate"/>
    <property type="match status" value="1"/>
</dbReference>